<organism evidence="2 3">
    <name type="scientific">Skermanella aerolata</name>
    <dbReference type="NCBI Taxonomy" id="393310"/>
    <lineage>
        <taxon>Bacteria</taxon>
        <taxon>Pseudomonadati</taxon>
        <taxon>Pseudomonadota</taxon>
        <taxon>Alphaproteobacteria</taxon>
        <taxon>Rhodospirillales</taxon>
        <taxon>Azospirillaceae</taxon>
        <taxon>Skermanella</taxon>
    </lineage>
</organism>
<reference evidence="2 3" key="1">
    <citation type="submission" date="2019-07" db="EMBL/GenBank/DDBJ databases">
        <title>Whole genome shotgun sequence of Skermanella aerolata NBRC 106429.</title>
        <authorList>
            <person name="Hosoyama A."/>
            <person name="Uohara A."/>
            <person name="Ohji S."/>
            <person name="Ichikawa N."/>
        </authorList>
    </citation>
    <scope>NUCLEOTIDE SEQUENCE [LARGE SCALE GENOMIC DNA]</scope>
    <source>
        <strain evidence="2 3">NBRC 106429</strain>
    </source>
</reference>
<accession>A0A512E4B3</accession>
<comment type="caution">
    <text evidence="2">The sequence shown here is derived from an EMBL/GenBank/DDBJ whole genome shotgun (WGS) entry which is preliminary data.</text>
</comment>
<dbReference type="EMBL" id="BJYZ01000100">
    <property type="protein sequence ID" value="GEO43551.1"/>
    <property type="molecule type" value="Genomic_DNA"/>
</dbReference>
<name>A0A512E4B3_9PROT</name>
<dbReference type="InterPro" id="IPR041657">
    <property type="entry name" value="HTH_17"/>
</dbReference>
<gene>
    <name evidence="2" type="ORF">SAE02_76990</name>
</gene>
<evidence type="ECO:0000313" key="3">
    <source>
        <dbReference type="Proteomes" id="UP000321523"/>
    </source>
</evidence>
<protein>
    <recommendedName>
        <fullName evidence="1">Helix-turn-helix domain-containing protein</fullName>
    </recommendedName>
</protein>
<dbReference type="Proteomes" id="UP000321523">
    <property type="component" value="Unassembled WGS sequence"/>
</dbReference>
<evidence type="ECO:0000313" key="2">
    <source>
        <dbReference type="EMBL" id="GEO43551.1"/>
    </source>
</evidence>
<feature type="domain" description="Helix-turn-helix" evidence="1">
    <location>
        <begin position="26"/>
        <end position="69"/>
    </location>
</feature>
<proteinExistence type="predicted"/>
<dbReference type="AlphaFoldDB" id="A0A512E4B3"/>
<dbReference type="InterPro" id="IPR010093">
    <property type="entry name" value="SinI_DNA-bd"/>
</dbReference>
<evidence type="ECO:0000259" key="1">
    <source>
        <dbReference type="Pfam" id="PF12728"/>
    </source>
</evidence>
<dbReference type="Pfam" id="PF12728">
    <property type="entry name" value="HTH_17"/>
    <property type="match status" value="1"/>
</dbReference>
<keyword evidence="3" id="KW-1185">Reference proteome</keyword>
<dbReference type="GO" id="GO:0003677">
    <property type="term" value="F:DNA binding"/>
    <property type="evidence" value="ECO:0007669"/>
    <property type="project" value="InterPro"/>
</dbReference>
<sequence>MTFSGESREERAMNTQFQHPLNISRDEAIKLVGIGRTKFNELVHAGDIKVVRIGRRVLVPLEPLRAWLKGLEGASL</sequence>
<dbReference type="NCBIfam" id="TIGR01764">
    <property type="entry name" value="excise"/>
    <property type="match status" value="1"/>
</dbReference>